<keyword evidence="2" id="KW-1185">Reference proteome</keyword>
<protein>
    <submittedName>
        <fullName evidence="1">Uncharacterized protein</fullName>
    </submittedName>
</protein>
<dbReference type="Proteomes" id="UP000661112">
    <property type="component" value="Unassembled WGS sequence"/>
</dbReference>
<proteinExistence type="predicted"/>
<gene>
    <name evidence="1" type="ORF">H6G83_21960</name>
</gene>
<organism evidence="1 2">
    <name type="scientific">Anabaena azotica FACHB-119</name>
    <dbReference type="NCBI Taxonomy" id="947527"/>
    <lineage>
        <taxon>Bacteria</taxon>
        <taxon>Bacillati</taxon>
        <taxon>Cyanobacteriota</taxon>
        <taxon>Cyanophyceae</taxon>
        <taxon>Nostocales</taxon>
        <taxon>Nostocaceae</taxon>
        <taxon>Anabaena</taxon>
        <taxon>Anabaena azotica</taxon>
    </lineage>
</organism>
<name>A0ABR8D8G4_9NOST</name>
<accession>A0ABR8D8G4</accession>
<dbReference type="EMBL" id="JACJSG010000032">
    <property type="protein sequence ID" value="MBD2503236.1"/>
    <property type="molecule type" value="Genomic_DNA"/>
</dbReference>
<evidence type="ECO:0000313" key="2">
    <source>
        <dbReference type="Proteomes" id="UP000661112"/>
    </source>
</evidence>
<evidence type="ECO:0000313" key="1">
    <source>
        <dbReference type="EMBL" id="MBD2503236.1"/>
    </source>
</evidence>
<comment type="caution">
    <text evidence="1">The sequence shown here is derived from an EMBL/GenBank/DDBJ whole genome shotgun (WGS) entry which is preliminary data.</text>
</comment>
<reference evidence="1 2" key="1">
    <citation type="journal article" date="2020" name="ISME J.">
        <title>Comparative genomics reveals insights into cyanobacterial evolution and habitat adaptation.</title>
        <authorList>
            <person name="Chen M.Y."/>
            <person name="Teng W.K."/>
            <person name="Zhao L."/>
            <person name="Hu C.X."/>
            <person name="Zhou Y.K."/>
            <person name="Han B.P."/>
            <person name="Song L.R."/>
            <person name="Shu W.S."/>
        </authorList>
    </citation>
    <scope>NUCLEOTIDE SEQUENCE [LARGE SCALE GENOMIC DNA]</scope>
    <source>
        <strain evidence="1 2">FACHB-119</strain>
    </source>
</reference>
<dbReference type="RefSeq" id="WP_190476100.1">
    <property type="nucleotide sequence ID" value="NZ_JACJSG010000032.1"/>
</dbReference>
<sequence>MHFVFTTNCAGSDRDRLKFHSILLYFLLVRDIVSYGCLPIKSSGTKILHKLQPAKLRQKLGDEAVRA</sequence>